<name>A0A926EI99_9FIRM</name>
<dbReference type="Gene3D" id="3.40.190.10">
    <property type="entry name" value="Periplasmic binding protein-like II"/>
    <property type="match status" value="1"/>
</dbReference>
<dbReference type="PROSITE" id="PS51257">
    <property type="entry name" value="PROKAR_LIPOPROTEIN"/>
    <property type="match status" value="1"/>
</dbReference>
<dbReference type="InterPro" id="IPR013783">
    <property type="entry name" value="Ig-like_fold"/>
</dbReference>
<protein>
    <submittedName>
        <fullName evidence="3">Uncharacterized protein</fullName>
    </submittedName>
</protein>
<dbReference type="Gene3D" id="2.60.40.10">
    <property type="entry name" value="Immunoglobulins"/>
    <property type="match status" value="1"/>
</dbReference>
<comment type="caution">
    <text evidence="3">The sequence shown here is derived from an EMBL/GenBank/DDBJ whole genome shotgun (WGS) entry which is preliminary data.</text>
</comment>
<dbReference type="RefSeq" id="WP_249332533.1">
    <property type="nucleotide sequence ID" value="NZ_JACRSY010000011.1"/>
</dbReference>
<dbReference type="AlphaFoldDB" id="A0A926EI99"/>
<proteinExistence type="predicted"/>
<evidence type="ECO:0000313" key="3">
    <source>
        <dbReference type="EMBL" id="MBC8579505.1"/>
    </source>
</evidence>
<dbReference type="Proteomes" id="UP000655830">
    <property type="component" value="Unassembled WGS sequence"/>
</dbReference>
<feature type="compositionally biased region" description="Basic and acidic residues" evidence="2">
    <location>
        <begin position="32"/>
        <end position="45"/>
    </location>
</feature>
<accession>A0A926EI99</accession>
<dbReference type="CDD" id="cd00146">
    <property type="entry name" value="PKD"/>
    <property type="match status" value="1"/>
</dbReference>
<feature type="region of interest" description="Disordered" evidence="2">
    <location>
        <begin position="21"/>
        <end position="45"/>
    </location>
</feature>
<organism evidence="3 4">
    <name type="scientific">Zhenhengia yiwuensis</name>
    <dbReference type="NCBI Taxonomy" id="2763666"/>
    <lineage>
        <taxon>Bacteria</taxon>
        <taxon>Bacillati</taxon>
        <taxon>Bacillota</taxon>
        <taxon>Clostridia</taxon>
        <taxon>Lachnospirales</taxon>
        <taxon>Lachnospiraceae</taxon>
        <taxon>Zhenhengia</taxon>
    </lineage>
</organism>
<reference evidence="3" key="1">
    <citation type="submission" date="2020-08" db="EMBL/GenBank/DDBJ databases">
        <title>Genome public.</title>
        <authorList>
            <person name="Liu C."/>
            <person name="Sun Q."/>
        </authorList>
    </citation>
    <scope>NUCLEOTIDE SEQUENCE</scope>
    <source>
        <strain evidence="3">NSJ-12</strain>
    </source>
</reference>
<evidence type="ECO:0000256" key="1">
    <source>
        <dbReference type="ARBA" id="ARBA00022729"/>
    </source>
</evidence>
<dbReference type="PANTHER" id="PTHR43649">
    <property type="entry name" value="ARABINOSE-BINDING PROTEIN-RELATED"/>
    <property type="match status" value="1"/>
</dbReference>
<dbReference type="SUPFAM" id="SSF53850">
    <property type="entry name" value="Periplasmic binding protein-like II"/>
    <property type="match status" value="1"/>
</dbReference>
<sequence>MVKKLKQLMVLGLAVGVTVTGCSPSGSPTSKEQTDTKQEADNKKGDPVVIRIGSHAGNSMNPDYKDPVTGNYAMNDEDREIALEAMQRVEDKLNVKIEWVQFPGETTEVLLQSVMANDPVADVVNLYANSQGIILGQNILQPLDEYLEYFEGDAPAPIYGKHYFLAVAGDHCTPLSPLFYNINYIEEVDALKENGKTVYPTDLYKAGKWTWSTFEDYLAKIEAHYANSQAPERPEKRIDAYRTDYTETLIQAMHSAGGSIYGDDGLGIESQATKDAVAYVQKLIDKKLLVCELKEGTSNRPYNAQGEPFNKGESVFTNIEDWRSSEAAAKAADRGQSIGFIPFPRPDHMEFDDPNYRQVRTGGETWAILRGVDEEKIPLAIQTYEMYMKEKSEITKEVKGEEQKVFLSIDLFHPEIGTDMEEIYFESIEKSFVNEFSNMTGVYWDFMGIAGDAIYGIGGSPSYDVAIEAKKNIVTDKISSVEALLNTTEVKDNIAPAFTEIEAGKTYSFPVGTDPNSIKWNENYTVADNIDGELDKEQIVFDTTAADFNTVGAYKAGVVGTIKDSSDNEGTVKINVVIYDANNTQAPTLTIKEGYRALAKDEDTSKVNWGNDFVEVATDKDGLDLKANVVADLSELDTTTSGTYNVALTVTDYAGNEATQTIEVTVE</sequence>
<dbReference type="EMBL" id="JACRSY010000011">
    <property type="protein sequence ID" value="MBC8579505.1"/>
    <property type="molecule type" value="Genomic_DNA"/>
</dbReference>
<evidence type="ECO:0000313" key="4">
    <source>
        <dbReference type="Proteomes" id="UP000655830"/>
    </source>
</evidence>
<evidence type="ECO:0000256" key="2">
    <source>
        <dbReference type="SAM" id="MobiDB-lite"/>
    </source>
</evidence>
<gene>
    <name evidence="3" type="ORF">H8718_08175</name>
</gene>
<dbReference type="PANTHER" id="PTHR43649:SF33">
    <property type="entry name" value="POLYGALACTURONAN_RHAMNOGALACTURONAN-BINDING PROTEIN YTCQ"/>
    <property type="match status" value="1"/>
</dbReference>
<keyword evidence="4" id="KW-1185">Reference proteome</keyword>
<feature type="compositionally biased region" description="Polar residues" evidence="2">
    <location>
        <begin position="22"/>
        <end position="31"/>
    </location>
</feature>
<keyword evidence="1" id="KW-0732">Signal</keyword>
<dbReference type="InterPro" id="IPR050490">
    <property type="entry name" value="Bact_solute-bd_prot1"/>
</dbReference>